<evidence type="ECO:0000313" key="2">
    <source>
        <dbReference type="Proteomes" id="UP000789570"/>
    </source>
</evidence>
<dbReference type="Proteomes" id="UP000789570">
    <property type="component" value="Unassembled WGS sequence"/>
</dbReference>
<evidence type="ECO:0000313" key="1">
    <source>
        <dbReference type="EMBL" id="CAG8691143.1"/>
    </source>
</evidence>
<gene>
    <name evidence="1" type="ORF">FCALED_LOCUS12966</name>
</gene>
<feature type="non-terminal residue" evidence="1">
    <location>
        <position position="180"/>
    </location>
</feature>
<organism evidence="1 2">
    <name type="scientific">Funneliformis caledonium</name>
    <dbReference type="NCBI Taxonomy" id="1117310"/>
    <lineage>
        <taxon>Eukaryota</taxon>
        <taxon>Fungi</taxon>
        <taxon>Fungi incertae sedis</taxon>
        <taxon>Mucoromycota</taxon>
        <taxon>Glomeromycotina</taxon>
        <taxon>Glomeromycetes</taxon>
        <taxon>Glomerales</taxon>
        <taxon>Glomeraceae</taxon>
        <taxon>Funneliformis</taxon>
    </lineage>
</organism>
<keyword evidence="2" id="KW-1185">Reference proteome</keyword>
<proteinExistence type="predicted"/>
<name>A0A9N9ETK3_9GLOM</name>
<comment type="caution">
    <text evidence="1">The sequence shown here is derived from an EMBL/GenBank/DDBJ whole genome shotgun (WGS) entry which is preliminary data.</text>
</comment>
<reference evidence="1" key="1">
    <citation type="submission" date="2021-06" db="EMBL/GenBank/DDBJ databases">
        <authorList>
            <person name="Kallberg Y."/>
            <person name="Tangrot J."/>
            <person name="Rosling A."/>
        </authorList>
    </citation>
    <scope>NUCLEOTIDE SEQUENCE</scope>
    <source>
        <strain evidence="1">UK204</strain>
    </source>
</reference>
<protein>
    <submittedName>
        <fullName evidence="1">5724_t:CDS:1</fullName>
    </submittedName>
</protein>
<sequence length="180" mass="20428">IINQYMLKSSLYTDLDISQQLARHIYSTNKPDNVLHLITLGSSLSILSKIYPIDCMIDLPDLRRVVGYSEPHDLEDINYINACQSNSRGEIIKGNCVVIPDYLLHESGTLEEIKVYNTQSTNLLQTNDNVPLTRFVEILKCLAEVFQLKMITIQVKSLLIGTKNCISIFKRTSNCMKMSV</sequence>
<dbReference type="OrthoDB" id="10031156at2759"/>
<dbReference type="AlphaFoldDB" id="A0A9N9ETK3"/>
<dbReference type="EMBL" id="CAJVPQ010006940">
    <property type="protein sequence ID" value="CAG8691143.1"/>
    <property type="molecule type" value="Genomic_DNA"/>
</dbReference>
<accession>A0A9N9ETK3</accession>